<reference evidence="2" key="1">
    <citation type="submission" date="2023-10" db="EMBL/GenBank/DDBJ databases">
        <title>Screening of Alkalihalophilus pseudofirmusBZ-TG-HK211 and Its Alleviation of Salt Stress on Rapeseed Growth.</title>
        <authorList>
            <person name="Zhao B."/>
            <person name="Guo T."/>
        </authorList>
    </citation>
    <scope>NUCLEOTIDE SEQUENCE</scope>
    <source>
        <strain evidence="2">BZ-TG-HK211</strain>
    </source>
</reference>
<proteinExistence type="predicted"/>
<evidence type="ECO:0000313" key="2">
    <source>
        <dbReference type="EMBL" id="MDV2886355.1"/>
    </source>
</evidence>
<feature type="region of interest" description="Disordered" evidence="1">
    <location>
        <begin position="122"/>
        <end position="142"/>
    </location>
</feature>
<evidence type="ECO:0000256" key="1">
    <source>
        <dbReference type="SAM" id="MobiDB-lite"/>
    </source>
</evidence>
<name>A0AAJ2NPS2_ALKPS</name>
<dbReference type="EMBL" id="JAWJAY010000003">
    <property type="protein sequence ID" value="MDV2886355.1"/>
    <property type="molecule type" value="Genomic_DNA"/>
</dbReference>
<accession>A0AAJ2NPS2</accession>
<dbReference type="RefSeq" id="WP_323467139.1">
    <property type="nucleotide sequence ID" value="NZ_CP144224.1"/>
</dbReference>
<gene>
    <name evidence="2" type="ORF">RYX45_14290</name>
</gene>
<comment type="caution">
    <text evidence="2">The sequence shown here is derived from an EMBL/GenBank/DDBJ whole genome shotgun (WGS) entry which is preliminary data.</text>
</comment>
<feature type="compositionally biased region" description="Basic and acidic residues" evidence="1">
    <location>
        <begin position="122"/>
        <end position="134"/>
    </location>
</feature>
<evidence type="ECO:0000313" key="3">
    <source>
        <dbReference type="Proteomes" id="UP001285636"/>
    </source>
</evidence>
<dbReference type="AlphaFoldDB" id="A0AAJ2NPS2"/>
<sequence>MQSGHIDQFTHLCHFKSTEEFNEAISVHFKRHLHQFTKAEIIALNRLIRYSVKYHGVCNARAAKIVQATHTNQPGISRSTFERMLVKARTFGIIQIHHTIRKGGGYSHCVYVFQPPEEPEAKQLKERRHTEKPDAPTPQATKIPPKAFIKHKAIKQDQDHSHTSTTASSIEQLLHSTIPKRFVNVTEPFTTLAPQFTERLWYSALSAYKQTGRTESVEDSLPLMIQAFKVTIAKYKHNHIETTIFQYFYGTFLALLAVEGRRKSAEKSGFPAWLLN</sequence>
<dbReference type="Proteomes" id="UP001285636">
    <property type="component" value="Unassembled WGS sequence"/>
</dbReference>
<protein>
    <submittedName>
        <fullName evidence="2">Uncharacterized protein</fullName>
    </submittedName>
</protein>
<organism evidence="2 3">
    <name type="scientific">Alkalihalophilus pseudofirmus</name>
    <name type="common">Bacillus pseudofirmus</name>
    <dbReference type="NCBI Taxonomy" id="79885"/>
    <lineage>
        <taxon>Bacteria</taxon>
        <taxon>Bacillati</taxon>
        <taxon>Bacillota</taxon>
        <taxon>Bacilli</taxon>
        <taxon>Bacillales</taxon>
        <taxon>Bacillaceae</taxon>
        <taxon>Alkalihalophilus</taxon>
    </lineage>
</organism>